<keyword evidence="2" id="KW-0472">Membrane</keyword>
<gene>
    <name evidence="3" type="ORF">AAC691_12515</name>
</gene>
<organism evidence="3 4">
    <name type="scientific">Nguyenibacter vanlangensis</name>
    <dbReference type="NCBI Taxonomy" id="1216886"/>
    <lineage>
        <taxon>Bacteria</taxon>
        <taxon>Pseudomonadati</taxon>
        <taxon>Pseudomonadota</taxon>
        <taxon>Alphaproteobacteria</taxon>
        <taxon>Acetobacterales</taxon>
        <taxon>Acetobacteraceae</taxon>
        <taxon>Nguyenibacter</taxon>
    </lineage>
</organism>
<protein>
    <submittedName>
        <fullName evidence="3">Uncharacterized protein</fullName>
    </submittedName>
</protein>
<keyword evidence="2" id="KW-0812">Transmembrane</keyword>
<sequence length="188" mass="21055">MEKTFAPTKGTFMAPWLIGLLVSIGCTLLHAIGMGSLEMLVDSPYFALNFDFSRHWKRITKQTFLITVICVCLGFLHMLESISWAVLFVYLGAIRNCSDALFYSFDTMSTRGVSGIVLDRQWRVLGAVEACSGMLLVGMSTAFLFGIFQRLGRSTWRSRHHLSGTNDRSPEISWLHPARKDGQNGVPQ</sequence>
<accession>A0ABZ3D0H2</accession>
<dbReference type="SUPFAM" id="SSF81324">
    <property type="entry name" value="Voltage-gated potassium channels"/>
    <property type="match status" value="1"/>
</dbReference>
<evidence type="ECO:0000313" key="3">
    <source>
        <dbReference type="EMBL" id="XAE41143.1"/>
    </source>
</evidence>
<keyword evidence="2" id="KW-1133">Transmembrane helix</keyword>
<dbReference type="EMBL" id="CP152276">
    <property type="protein sequence ID" value="XAE41143.1"/>
    <property type="molecule type" value="Genomic_DNA"/>
</dbReference>
<evidence type="ECO:0000256" key="2">
    <source>
        <dbReference type="SAM" id="Phobius"/>
    </source>
</evidence>
<evidence type="ECO:0000256" key="1">
    <source>
        <dbReference type="SAM" id="MobiDB-lite"/>
    </source>
</evidence>
<feature type="transmembrane region" description="Helical" evidence="2">
    <location>
        <begin position="124"/>
        <end position="148"/>
    </location>
</feature>
<feature type="region of interest" description="Disordered" evidence="1">
    <location>
        <begin position="162"/>
        <end position="188"/>
    </location>
</feature>
<keyword evidence="4" id="KW-1185">Reference proteome</keyword>
<reference evidence="3 4" key="1">
    <citation type="submission" date="2024-04" db="EMBL/GenBank/DDBJ databases">
        <title>Complete genome sequence of Nguyenibacter vanlangesis HBCM-1154, a strain capable of nitrogen fixation, IAA production, and phosphorus solubilization isolated from sugarcane soil.</title>
        <authorList>
            <person name="MY HANH P."/>
        </authorList>
    </citation>
    <scope>NUCLEOTIDE SEQUENCE [LARGE SCALE GENOMIC DNA]</scope>
    <source>
        <strain evidence="3 4">HBCM 1154</strain>
    </source>
</reference>
<evidence type="ECO:0000313" key="4">
    <source>
        <dbReference type="Proteomes" id="UP001449795"/>
    </source>
</evidence>
<dbReference type="RefSeq" id="WP_342627137.1">
    <property type="nucleotide sequence ID" value="NZ_CP152276.1"/>
</dbReference>
<feature type="transmembrane region" description="Helical" evidence="2">
    <location>
        <begin position="64"/>
        <end position="91"/>
    </location>
</feature>
<dbReference type="Proteomes" id="UP001449795">
    <property type="component" value="Chromosome"/>
</dbReference>
<proteinExistence type="predicted"/>
<feature type="transmembrane region" description="Helical" evidence="2">
    <location>
        <begin position="12"/>
        <end position="32"/>
    </location>
</feature>
<dbReference type="PROSITE" id="PS51257">
    <property type="entry name" value="PROKAR_LIPOPROTEIN"/>
    <property type="match status" value="1"/>
</dbReference>
<dbReference type="Gene3D" id="1.10.287.70">
    <property type="match status" value="1"/>
</dbReference>
<name>A0ABZ3D0H2_9PROT</name>